<name>E6LRA4_9FIRM</name>
<proteinExistence type="predicted"/>
<evidence type="ECO:0000313" key="1">
    <source>
        <dbReference type="EMBL" id="EFU75625.1"/>
    </source>
</evidence>
<evidence type="ECO:0000313" key="2">
    <source>
        <dbReference type="Proteomes" id="UP000003434"/>
    </source>
</evidence>
<dbReference type="EMBL" id="AEPW01000096">
    <property type="protein sequence ID" value="EFU75625.1"/>
    <property type="molecule type" value="Genomic_DNA"/>
</dbReference>
<dbReference type="eggNOG" id="ENOG502ZSKF">
    <property type="taxonomic scope" value="Bacteria"/>
</dbReference>
<accession>E6LRA4</accession>
<reference evidence="1 2" key="1">
    <citation type="submission" date="2010-12" db="EMBL/GenBank/DDBJ databases">
        <authorList>
            <person name="Muzny D."/>
            <person name="Qin X."/>
            <person name="Deng J."/>
            <person name="Jiang H."/>
            <person name="Liu Y."/>
            <person name="Qu J."/>
            <person name="Song X.-Z."/>
            <person name="Zhang L."/>
            <person name="Thornton R."/>
            <person name="Coyle M."/>
            <person name="Francisco L."/>
            <person name="Jackson L."/>
            <person name="Javaid M."/>
            <person name="Korchina V."/>
            <person name="Kovar C."/>
            <person name="Mata R."/>
            <person name="Mathew T."/>
            <person name="Ngo R."/>
            <person name="Nguyen L."/>
            <person name="Nguyen N."/>
            <person name="Okwuonu G."/>
            <person name="Ongeri F."/>
            <person name="Pham C."/>
            <person name="Simmons D."/>
            <person name="Wilczek-Boney K."/>
            <person name="Hale W."/>
            <person name="Jakkamsetti A."/>
            <person name="Pham P."/>
            <person name="Ruth R."/>
            <person name="San Lucas F."/>
            <person name="Warren J."/>
            <person name="Zhang J."/>
            <person name="Zhao Z."/>
            <person name="Zhou C."/>
            <person name="Zhu D."/>
            <person name="Lee S."/>
            <person name="Bess C."/>
            <person name="Blankenburg K."/>
            <person name="Forbes L."/>
            <person name="Fu Q."/>
            <person name="Gubbala S."/>
            <person name="Hirani K."/>
            <person name="Jayaseelan J.C."/>
            <person name="Lara F."/>
            <person name="Munidasa M."/>
            <person name="Palculict T."/>
            <person name="Patil S."/>
            <person name="Pu L.-L."/>
            <person name="Saada N."/>
            <person name="Tang L."/>
            <person name="Weissenberger G."/>
            <person name="Zhu Y."/>
            <person name="Hemphill L."/>
            <person name="Shang Y."/>
            <person name="Youmans B."/>
            <person name="Ayvaz T."/>
            <person name="Ross M."/>
            <person name="Santibanez J."/>
            <person name="Aqrawi P."/>
            <person name="Gross S."/>
            <person name="Joshi V."/>
            <person name="Fowler G."/>
            <person name="Nazareth L."/>
            <person name="Reid J."/>
            <person name="Worley K."/>
            <person name="Petrosino J."/>
            <person name="Highlander S."/>
            <person name="Gibbs R."/>
        </authorList>
    </citation>
    <scope>NUCLEOTIDE SEQUENCE [LARGE SCALE GENOMIC DNA]</scope>
    <source>
        <strain evidence="1 2">DSM 3986</strain>
    </source>
</reference>
<gene>
    <name evidence="1" type="ORF">HMPREF0381_2489</name>
</gene>
<dbReference type="HOGENOM" id="CLU_216863_0_0_9"/>
<protein>
    <submittedName>
        <fullName evidence="1">Uncharacterized protein</fullName>
    </submittedName>
</protein>
<comment type="caution">
    <text evidence="1">The sequence shown here is derived from an EMBL/GenBank/DDBJ whole genome shotgun (WGS) entry which is preliminary data.</text>
</comment>
<dbReference type="Proteomes" id="UP000003434">
    <property type="component" value="Unassembled WGS sequence"/>
</dbReference>
<sequence>MDLMRLGHTIKHILNMGKMYEEVCFEGRLLFIVWREKGGFKRKNHGT</sequence>
<dbReference type="AlphaFoldDB" id="E6LRA4"/>
<organism evidence="1 2">
    <name type="scientific">Lachnoanaerobaculum saburreum DSM 3986</name>
    <dbReference type="NCBI Taxonomy" id="887325"/>
    <lineage>
        <taxon>Bacteria</taxon>
        <taxon>Bacillati</taxon>
        <taxon>Bacillota</taxon>
        <taxon>Clostridia</taxon>
        <taxon>Lachnospirales</taxon>
        <taxon>Lachnospiraceae</taxon>
        <taxon>Lachnoanaerobaculum</taxon>
    </lineage>
</organism>